<dbReference type="RefSeq" id="WP_072595604.1">
    <property type="nucleotide sequence ID" value="NZ_CP018221.1"/>
</dbReference>
<feature type="domain" description="Glycosyltransferase 2-like" evidence="1">
    <location>
        <begin position="10"/>
        <end position="123"/>
    </location>
</feature>
<dbReference type="SUPFAM" id="SSF53448">
    <property type="entry name" value="Nucleotide-diphospho-sugar transferases"/>
    <property type="match status" value="1"/>
</dbReference>
<dbReference type="AlphaFoldDB" id="A0A1L3ZQX2"/>
<dbReference type="PANTHER" id="PTHR43685:SF2">
    <property type="entry name" value="GLYCOSYLTRANSFERASE 2-LIKE DOMAIN-CONTAINING PROTEIN"/>
    <property type="match status" value="1"/>
</dbReference>
<dbReference type="PANTHER" id="PTHR43685">
    <property type="entry name" value="GLYCOSYLTRANSFERASE"/>
    <property type="match status" value="1"/>
</dbReference>
<keyword evidence="3" id="KW-1185">Reference proteome</keyword>
<dbReference type="Pfam" id="PF00535">
    <property type="entry name" value="Glycos_transf_2"/>
    <property type="match status" value="1"/>
</dbReference>
<dbReference type="InterPro" id="IPR029044">
    <property type="entry name" value="Nucleotide-diphossugar_trans"/>
</dbReference>
<dbReference type="InterPro" id="IPR050834">
    <property type="entry name" value="Glycosyltransf_2"/>
</dbReference>
<gene>
    <name evidence="2" type="ORF">BSL82_00865</name>
</gene>
<evidence type="ECO:0000259" key="1">
    <source>
        <dbReference type="Pfam" id="PF00535"/>
    </source>
</evidence>
<dbReference type="KEGG" id="sphj:BSL82_00865"/>
<dbReference type="InterPro" id="IPR001173">
    <property type="entry name" value="Glyco_trans_2-like"/>
</dbReference>
<evidence type="ECO:0000313" key="3">
    <source>
        <dbReference type="Proteomes" id="UP000182063"/>
    </source>
</evidence>
<name>A0A1L3ZQX2_9SPHN</name>
<sequence length="307" mass="34227">MPGGSPDRITIVIPHLHQWRQLDDCLASLHSQTLPRDRYDIIVVDNGSTDFETGRQNVSRRYPDVRMVSEREIGPGPARNTGVGLAETEMIACVDADCIADSRWVESALNALAAGGAGTIHGGDVQIARQSPGRFTEVEAYEAVFGYRQKLYITKKHFSGTGNLAFWKSDFARIGPFAGITVAEDMDWGRRARAAGMKLSYNPQMLVYHPARKSVAELESKWSRHIAHELEKSRGGKAHVLKWTARSIAVVLSIFPHLGTIALSEKLTGLPSRLKASRVLVRIRLFRAAAMLRQMMSRHSEAQRWNR</sequence>
<proteinExistence type="predicted"/>
<accession>A0A1L3ZQX2</accession>
<organism evidence="2 3">
    <name type="scientific">Tardibacter chloracetimidivorans</name>
    <dbReference type="NCBI Taxonomy" id="1921510"/>
    <lineage>
        <taxon>Bacteria</taxon>
        <taxon>Pseudomonadati</taxon>
        <taxon>Pseudomonadota</taxon>
        <taxon>Alphaproteobacteria</taxon>
        <taxon>Sphingomonadales</taxon>
        <taxon>Sphingomonadaceae</taxon>
        <taxon>Tardibacter</taxon>
    </lineage>
</organism>
<reference evidence="3" key="1">
    <citation type="submission" date="2016-11" db="EMBL/GenBank/DDBJ databases">
        <title>Complete Genome Sequence of alachlor-degrading Sphingomonas sp. strain JJ-A5.</title>
        <authorList>
            <person name="Lee H."/>
            <person name="Ka J.-O."/>
        </authorList>
    </citation>
    <scope>NUCLEOTIDE SEQUENCE [LARGE SCALE GENOMIC DNA]</scope>
    <source>
        <strain evidence="3">JJ-A5</strain>
    </source>
</reference>
<dbReference type="STRING" id="1921510.BSL82_00865"/>
<protein>
    <recommendedName>
        <fullName evidence="1">Glycosyltransferase 2-like domain-containing protein</fullName>
    </recommendedName>
</protein>
<dbReference type="Proteomes" id="UP000182063">
    <property type="component" value="Chromosome"/>
</dbReference>
<dbReference type="Gene3D" id="3.90.550.10">
    <property type="entry name" value="Spore Coat Polysaccharide Biosynthesis Protein SpsA, Chain A"/>
    <property type="match status" value="1"/>
</dbReference>
<dbReference type="OrthoDB" id="114108at2"/>
<dbReference type="EMBL" id="CP018221">
    <property type="protein sequence ID" value="API58028.1"/>
    <property type="molecule type" value="Genomic_DNA"/>
</dbReference>
<evidence type="ECO:0000313" key="2">
    <source>
        <dbReference type="EMBL" id="API58028.1"/>
    </source>
</evidence>